<dbReference type="Proteomes" id="UP001228376">
    <property type="component" value="Unassembled WGS sequence"/>
</dbReference>
<organism evidence="1 2">
    <name type="scientific">Tigheibacillus jepli</name>
    <dbReference type="NCBI Taxonomy" id="3035914"/>
    <lineage>
        <taxon>Bacteria</taxon>
        <taxon>Bacillati</taxon>
        <taxon>Bacillota</taxon>
        <taxon>Bacilli</taxon>
        <taxon>Bacillales</taxon>
        <taxon>Bacillaceae</taxon>
        <taxon>Tigheibacillus</taxon>
    </lineage>
</organism>
<evidence type="ECO:0000313" key="2">
    <source>
        <dbReference type="Proteomes" id="UP001228376"/>
    </source>
</evidence>
<reference evidence="1 2" key="1">
    <citation type="submission" date="2023-10" db="EMBL/GenBank/DDBJ databases">
        <title>179-bfca-hs.</title>
        <authorList>
            <person name="Miliotis G."/>
            <person name="Sengupta P."/>
            <person name="Hameed A."/>
            <person name="Chuvochina M."/>
            <person name="Mcdonagh F."/>
            <person name="Simpson A.C."/>
            <person name="Singh N.K."/>
            <person name="Rekha P.D."/>
            <person name="Raman K."/>
            <person name="Hugenholtz P."/>
            <person name="Venkateswaran K."/>
        </authorList>
    </citation>
    <scope>NUCLEOTIDE SEQUENCE [LARGE SCALE GENOMIC DNA]</scope>
    <source>
        <strain evidence="1 2">179-BFC-A-HS</strain>
    </source>
</reference>
<dbReference type="EMBL" id="JAROCA020000001">
    <property type="protein sequence ID" value="MDY0406131.1"/>
    <property type="molecule type" value="Genomic_DNA"/>
</dbReference>
<sequence length="110" mass="12685">MIHVILWQKNGKSGDTTPDFAIHPVSGDQLEMITDYDGYEEGVFTFYETVKISSTREILVREKMQLKFRTLEEIQHTLEQAGFSKVKSYGDWEFEQASAASKSFIFHSVK</sequence>
<dbReference type="RefSeq" id="WP_306066152.1">
    <property type="nucleotide sequence ID" value="NZ_JAROCA020000001.1"/>
</dbReference>
<evidence type="ECO:0000313" key="1">
    <source>
        <dbReference type="EMBL" id="MDY0406131.1"/>
    </source>
</evidence>
<accession>A0ABU5CIG5</accession>
<proteinExistence type="predicted"/>
<keyword evidence="2" id="KW-1185">Reference proteome</keyword>
<evidence type="ECO:0008006" key="3">
    <source>
        <dbReference type="Google" id="ProtNLM"/>
    </source>
</evidence>
<gene>
    <name evidence="1" type="ORF">P5G51_012680</name>
</gene>
<name>A0ABU5CIG5_9BACI</name>
<comment type="caution">
    <text evidence="1">The sequence shown here is derived from an EMBL/GenBank/DDBJ whole genome shotgun (WGS) entry which is preliminary data.</text>
</comment>
<protein>
    <recommendedName>
        <fullName evidence="3">Methyltransferase</fullName>
    </recommendedName>
</protein>